<reference evidence="1 2" key="1">
    <citation type="submission" date="2019-08" db="EMBL/GenBank/DDBJ databases">
        <title>Deep-cultivation of Planctomycetes and their phenomic and genomic characterization uncovers novel biology.</title>
        <authorList>
            <person name="Wiegand S."/>
            <person name="Jogler M."/>
            <person name="Boedeker C."/>
            <person name="Pinto D."/>
            <person name="Vollmers J."/>
            <person name="Rivas-Marin E."/>
            <person name="Kohn T."/>
            <person name="Peeters S.H."/>
            <person name="Heuer A."/>
            <person name="Rast P."/>
            <person name="Oberbeckmann S."/>
            <person name="Bunk B."/>
            <person name="Jeske O."/>
            <person name="Meyerdierks A."/>
            <person name="Storesund J.E."/>
            <person name="Kallscheuer N."/>
            <person name="Luecker S."/>
            <person name="Lage O.M."/>
            <person name="Pohl T."/>
            <person name="Merkel B.J."/>
            <person name="Hornburger P."/>
            <person name="Mueller R.-W."/>
            <person name="Bruemmer F."/>
            <person name="Labrenz M."/>
            <person name="Spormann A.M."/>
            <person name="Op den Camp H."/>
            <person name="Overmann J."/>
            <person name="Amann R."/>
            <person name="Jetten M.S.M."/>
            <person name="Mascher T."/>
            <person name="Medema M.H."/>
            <person name="Devos D.P."/>
            <person name="Kaster A.-K."/>
            <person name="Ovreas L."/>
            <person name="Rohde M."/>
            <person name="Galperin M.Y."/>
            <person name="Jogler C."/>
        </authorList>
    </citation>
    <scope>NUCLEOTIDE SEQUENCE [LARGE SCALE GENOMIC DNA]</scope>
    <source>
        <strain evidence="1 2">DSM 8797</strain>
    </source>
</reference>
<protein>
    <submittedName>
        <fullName evidence="1">Uncharacterized protein</fullName>
    </submittedName>
</protein>
<gene>
    <name evidence="1" type="ORF">GmarT_22930</name>
</gene>
<evidence type="ECO:0000313" key="2">
    <source>
        <dbReference type="Proteomes" id="UP000322887"/>
    </source>
</evidence>
<sequence length="53" mass="6320">MGKCYFQAGLRKLVLNWIRKTQLQGSMSLVQLIHSYQFVDDCQKYISFVLQRH</sequence>
<dbReference type="EMBL" id="CP042910">
    <property type="protein sequence ID" value="QEG16429.1"/>
    <property type="molecule type" value="Genomic_DNA"/>
</dbReference>
<dbReference type="Proteomes" id="UP000322887">
    <property type="component" value="Chromosome"/>
</dbReference>
<proteinExistence type="predicted"/>
<evidence type="ECO:0000313" key="1">
    <source>
        <dbReference type="EMBL" id="QEG16429.1"/>
    </source>
</evidence>
<accession>A0ABX5YL51</accession>
<organism evidence="1 2">
    <name type="scientific">Gimesia maris</name>
    <dbReference type="NCBI Taxonomy" id="122"/>
    <lineage>
        <taxon>Bacteria</taxon>
        <taxon>Pseudomonadati</taxon>
        <taxon>Planctomycetota</taxon>
        <taxon>Planctomycetia</taxon>
        <taxon>Planctomycetales</taxon>
        <taxon>Planctomycetaceae</taxon>
        <taxon>Gimesia</taxon>
    </lineage>
</organism>
<keyword evidence="2" id="KW-1185">Reference proteome</keyword>
<name>A0ABX5YL51_9PLAN</name>